<dbReference type="AlphaFoldDB" id="G7E7T5"/>
<evidence type="ECO:0000256" key="1">
    <source>
        <dbReference type="SAM" id="MobiDB-lite"/>
    </source>
</evidence>
<name>G7E7T5_MIXOS</name>
<accession>G7E7T5</accession>
<organism evidence="2 3">
    <name type="scientific">Mixia osmundae (strain CBS 9802 / IAM 14324 / JCM 22182 / KY 12970)</name>
    <dbReference type="NCBI Taxonomy" id="764103"/>
    <lineage>
        <taxon>Eukaryota</taxon>
        <taxon>Fungi</taxon>
        <taxon>Dikarya</taxon>
        <taxon>Basidiomycota</taxon>
        <taxon>Pucciniomycotina</taxon>
        <taxon>Mixiomycetes</taxon>
        <taxon>Mixiales</taxon>
        <taxon>Mixiaceae</taxon>
        <taxon>Mixia</taxon>
    </lineage>
</organism>
<dbReference type="RefSeq" id="XP_014567059.1">
    <property type="nucleotide sequence ID" value="XM_014711573.1"/>
</dbReference>
<dbReference type="Proteomes" id="UP000009131">
    <property type="component" value="Unassembled WGS sequence"/>
</dbReference>
<sequence>MRQPPSLISRRPAPLRPQPSVALTNEPWHSMTESKQEVLYHLAIGRAAKIISKEHSYPLGVRLGELLAKERTAARRLQRRQKSSEDTAEDHLDMFLLRREVRVVRLQLDRVQSLVDRVSLPTDHFDKRAHARVSADPCAGCTCYLDAMTRTRCLEAAAAALDANRRFPSDVTLGGVS</sequence>
<proteinExistence type="predicted"/>
<dbReference type="InParanoid" id="G7E7T5"/>
<comment type="caution">
    <text evidence="2">The sequence shown here is derived from an EMBL/GenBank/DDBJ whole genome shotgun (WGS) entry which is preliminary data.</text>
</comment>
<feature type="region of interest" description="Disordered" evidence="1">
    <location>
        <begin position="1"/>
        <end position="28"/>
    </location>
</feature>
<gene>
    <name evidence="2" type="primary">Mo05583</name>
    <name evidence="2" type="ORF">E5Q_05583</name>
</gene>
<protein>
    <submittedName>
        <fullName evidence="2">Uncharacterized protein</fullName>
    </submittedName>
</protein>
<evidence type="ECO:0000313" key="3">
    <source>
        <dbReference type="Proteomes" id="UP000009131"/>
    </source>
</evidence>
<reference evidence="2 3" key="2">
    <citation type="journal article" date="2012" name="Open Biol.">
        <title>Characteristics of nucleosomes and linker DNA regions on the genome of the basidiomycete Mixia osmundae revealed by mono- and dinucleosome mapping.</title>
        <authorList>
            <person name="Nishida H."/>
            <person name="Kondo S."/>
            <person name="Matsumoto T."/>
            <person name="Suzuki Y."/>
            <person name="Yoshikawa H."/>
            <person name="Taylor T.D."/>
            <person name="Sugiyama J."/>
        </authorList>
    </citation>
    <scope>NUCLEOTIDE SEQUENCE [LARGE SCALE GENOMIC DNA]</scope>
    <source>
        <strain evidence="3">CBS 9802 / IAM 14324 / JCM 22182 / KY 12970</strain>
    </source>
</reference>
<evidence type="ECO:0000313" key="2">
    <source>
        <dbReference type="EMBL" id="GAA98895.1"/>
    </source>
</evidence>
<dbReference type="EMBL" id="BABT02000165">
    <property type="protein sequence ID" value="GAA98895.1"/>
    <property type="molecule type" value="Genomic_DNA"/>
</dbReference>
<keyword evidence="3" id="KW-1185">Reference proteome</keyword>
<dbReference type="HOGENOM" id="CLU_1518245_0_0_1"/>
<reference evidence="2 3" key="1">
    <citation type="journal article" date="2011" name="J. Gen. Appl. Microbiol.">
        <title>Draft genome sequencing of the enigmatic basidiomycete Mixia osmundae.</title>
        <authorList>
            <person name="Nishida H."/>
            <person name="Nagatsuka Y."/>
            <person name="Sugiyama J."/>
        </authorList>
    </citation>
    <scope>NUCLEOTIDE SEQUENCE [LARGE SCALE GENOMIC DNA]</scope>
    <source>
        <strain evidence="3">CBS 9802 / IAM 14324 / JCM 22182 / KY 12970</strain>
    </source>
</reference>